<dbReference type="RefSeq" id="WP_072598285.1">
    <property type="nucleotide sequence ID" value="NZ_CP018221.1"/>
</dbReference>
<dbReference type="AlphaFoldDB" id="A0A1L3ZYC2"/>
<feature type="domain" description="Glycosyltransferase 2-like" evidence="1">
    <location>
        <begin position="15"/>
        <end position="142"/>
    </location>
</feature>
<sequence length="251" mass="27627">MINDAAPVHQQPVVTVVTVVFNDAEGISRTIESVAGQTYDSVEHIVVDGKSQDGTAQKVEERRDLIDVYLSEPDRGIYDAMNKAIGLANGKFMLFMNSGDVFFDRSSLSKLIERAEATNSSAVFGGWVRQSPGGSTEFRQPKLRSGLFNHQAVLYARSLHRELGPYALVPGLTTADYLFLSALLQDSRIPTSELTEPVAIIDIGGVSAGNHTFAQKSAIDYLHGRISKWRLASYLVLHPIYRMVKKLSGRQ</sequence>
<dbReference type="InterPro" id="IPR001173">
    <property type="entry name" value="Glyco_trans_2-like"/>
</dbReference>
<keyword evidence="3" id="KW-1185">Reference proteome</keyword>
<dbReference type="EMBL" id="CP018221">
    <property type="protein sequence ID" value="API60627.1"/>
    <property type="molecule type" value="Genomic_DNA"/>
</dbReference>
<dbReference type="SUPFAM" id="SSF53448">
    <property type="entry name" value="Nucleotide-diphospho-sugar transferases"/>
    <property type="match status" value="1"/>
</dbReference>
<dbReference type="Proteomes" id="UP000182063">
    <property type="component" value="Chromosome"/>
</dbReference>
<dbReference type="GO" id="GO:0016758">
    <property type="term" value="F:hexosyltransferase activity"/>
    <property type="evidence" value="ECO:0007669"/>
    <property type="project" value="UniProtKB-ARBA"/>
</dbReference>
<dbReference type="InterPro" id="IPR029044">
    <property type="entry name" value="Nucleotide-diphossugar_trans"/>
</dbReference>
<evidence type="ECO:0000313" key="3">
    <source>
        <dbReference type="Proteomes" id="UP000182063"/>
    </source>
</evidence>
<protein>
    <recommendedName>
        <fullName evidence="1">Glycosyltransferase 2-like domain-containing protein</fullName>
    </recommendedName>
</protein>
<accession>A0A1L3ZYC2</accession>
<proteinExistence type="predicted"/>
<dbReference type="Gene3D" id="3.90.550.10">
    <property type="entry name" value="Spore Coat Polysaccharide Biosynthesis Protein SpsA, Chain A"/>
    <property type="match status" value="1"/>
</dbReference>
<dbReference type="PANTHER" id="PTHR22916:SF67">
    <property type="entry name" value="COLANIC ACID BIOSYNTHESIS GLYCOSYL TRANSFERASE WCAE-RELATED"/>
    <property type="match status" value="1"/>
</dbReference>
<dbReference type="KEGG" id="sphj:BSL82_16125"/>
<evidence type="ECO:0000313" key="2">
    <source>
        <dbReference type="EMBL" id="API60627.1"/>
    </source>
</evidence>
<evidence type="ECO:0000259" key="1">
    <source>
        <dbReference type="Pfam" id="PF00535"/>
    </source>
</evidence>
<dbReference type="PANTHER" id="PTHR22916">
    <property type="entry name" value="GLYCOSYLTRANSFERASE"/>
    <property type="match status" value="1"/>
</dbReference>
<gene>
    <name evidence="2" type="ORF">BSL82_16125</name>
</gene>
<reference evidence="3" key="1">
    <citation type="submission" date="2016-11" db="EMBL/GenBank/DDBJ databases">
        <title>Complete Genome Sequence of alachlor-degrading Sphingomonas sp. strain JJ-A5.</title>
        <authorList>
            <person name="Lee H."/>
            <person name="Ka J.-O."/>
        </authorList>
    </citation>
    <scope>NUCLEOTIDE SEQUENCE [LARGE SCALE GENOMIC DNA]</scope>
    <source>
        <strain evidence="3">JJ-A5</strain>
    </source>
</reference>
<dbReference type="Pfam" id="PF00535">
    <property type="entry name" value="Glycos_transf_2"/>
    <property type="match status" value="1"/>
</dbReference>
<dbReference type="OrthoDB" id="9813349at2"/>
<dbReference type="STRING" id="1921510.BSL82_16125"/>
<organism evidence="2 3">
    <name type="scientific">Tardibacter chloracetimidivorans</name>
    <dbReference type="NCBI Taxonomy" id="1921510"/>
    <lineage>
        <taxon>Bacteria</taxon>
        <taxon>Pseudomonadati</taxon>
        <taxon>Pseudomonadota</taxon>
        <taxon>Alphaproteobacteria</taxon>
        <taxon>Sphingomonadales</taxon>
        <taxon>Sphingomonadaceae</taxon>
        <taxon>Tardibacter</taxon>
    </lineage>
</organism>
<name>A0A1L3ZYC2_9SPHN</name>